<dbReference type="InterPro" id="IPR050378">
    <property type="entry name" value="Metallo-dep_Hydrolases_sf"/>
</dbReference>
<dbReference type="SUPFAM" id="SSF51338">
    <property type="entry name" value="Composite domain of metallo-dependent hydrolases"/>
    <property type="match status" value="1"/>
</dbReference>
<dbReference type="PANTHER" id="PTHR11647:SF1">
    <property type="entry name" value="COLLAPSIN RESPONSE MEDIATOR PROTEIN"/>
    <property type="match status" value="1"/>
</dbReference>
<gene>
    <name evidence="2" type="ORF">J1TS3_31950</name>
</gene>
<dbReference type="Pfam" id="PF07969">
    <property type="entry name" value="Amidohydro_3"/>
    <property type="match status" value="1"/>
</dbReference>
<accession>A0ABQ4K8Y2</accession>
<keyword evidence="3" id="KW-1185">Reference proteome</keyword>
<evidence type="ECO:0000313" key="2">
    <source>
        <dbReference type="EMBL" id="GIN22061.1"/>
    </source>
</evidence>
<reference evidence="2 3" key="1">
    <citation type="submission" date="2021-03" db="EMBL/GenBank/DDBJ databases">
        <title>Antimicrobial resistance genes in bacteria isolated from Japanese honey, and their potential for conferring macrolide and lincosamide resistance in the American foulbrood pathogen Paenibacillus larvae.</title>
        <authorList>
            <person name="Okamoto M."/>
            <person name="Kumagai M."/>
            <person name="Kanamori H."/>
            <person name="Takamatsu D."/>
        </authorList>
    </citation>
    <scope>NUCLEOTIDE SEQUENCE [LARGE SCALE GENOMIC DNA]</scope>
    <source>
        <strain evidence="2 3">J1TS3</strain>
    </source>
</reference>
<dbReference type="InterPro" id="IPR011059">
    <property type="entry name" value="Metal-dep_hydrolase_composite"/>
</dbReference>
<evidence type="ECO:0000259" key="1">
    <source>
        <dbReference type="Pfam" id="PF07969"/>
    </source>
</evidence>
<dbReference type="InterPro" id="IPR032466">
    <property type="entry name" value="Metal_Hydrolase"/>
</dbReference>
<organism evidence="2 3">
    <name type="scientific">Siminovitchia fordii</name>
    <dbReference type="NCBI Taxonomy" id="254759"/>
    <lineage>
        <taxon>Bacteria</taxon>
        <taxon>Bacillati</taxon>
        <taxon>Bacillota</taxon>
        <taxon>Bacilli</taxon>
        <taxon>Bacillales</taxon>
        <taxon>Bacillaceae</taxon>
        <taxon>Siminovitchia</taxon>
    </lineage>
</organism>
<dbReference type="PANTHER" id="PTHR11647">
    <property type="entry name" value="HYDRANTOINASE/DIHYDROPYRIMIDINASE FAMILY MEMBER"/>
    <property type="match status" value="1"/>
</dbReference>
<sequence>MESIREAYNGGIGVYAETCTQYLVLNKEDLAKPNFEGAKYVCSPPLRTKEDQEVLWEAVDKGWLNAVSSDHCGFNWKEQKHMGINDFTNIPNGCPGVQDRLAILWTYGVEKGRISRQKLVDLFATTPAKVNGLDHRKGHIGIGLDADIVIYDPDHTSTISNETSLHGVDFNIYEGFQQIGKIDQVLLRGNMVLKDGKYVGKQGQGRFIPGMPFGLCYGDKK</sequence>
<proteinExistence type="predicted"/>
<dbReference type="EMBL" id="BOQT01000013">
    <property type="protein sequence ID" value="GIN22061.1"/>
    <property type="molecule type" value="Genomic_DNA"/>
</dbReference>
<name>A0ABQ4K8Y2_9BACI</name>
<dbReference type="InterPro" id="IPR013108">
    <property type="entry name" value="Amidohydro_3"/>
</dbReference>
<evidence type="ECO:0000313" key="3">
    <source>
        <dbReference type="Proteomes" id="UP000680279"/>
    </source>
</evidence>
<feature type="domain" description="Amidohydrolase 3" evidence="1">
    <location>
        <begin position="111"/>
        <end position="155"/>
    </location>
</feature>
<protein>
    <recommendedName>
        <fullName evidence="1">Amidohydrolase 3 domain-containing protein</fullName>
    </recommendedName>
</protein>
<dbReference type="Gene3D" id="3.20.20.140">
    <property type="entry name" value="Metal-dependent hydrolases"/>
    <property type="match status" value="1"/>
</dbReference>
<dbReference type="SUPFAM" id="SSF51556">
    <property type="entry name" value="Metallo-dependent hydrolases"/>
    <property type="match status" value="1"/>
</dbReference>
<dbReference type="RefSeq" id="WP_249412715.1">
    <property type="nucleotide sequence ID" value="NZ_BOQT01000013.1"/>
</dbReference>
<comment type="caution">
    <text evidence="2">The sequence shown here is derived from an EMBL/GenBank/DDBJ whole genome shotgun (WGS) entry which is preliminary data.</text>
</comment>
<dbReference type="Proteomes" id="UP000680279">
    <property type="component" value="Unassembled WGS sequence"/>
</dbReference>